<feature type="transmembrane region" description="Helical" evidence="1">
    <location>
        <begin position="182"/>
        <end position="200"/>
    </location>
</feature>
<dbReference type="Proteomes" id="UP001178662">
    <property type="component" value="Chromosome"/>
</dbReference>
<dbReference type="EMBL" id="CP119317">
    <property type="protein sequence ID" value="WEK53302.1"/>
    <property type="molecule type" value="Genomic_DNA"/>
</dbReference>
<dbReference type="PANTHER" id="PTHR21666">
    <property type="entry name" value="PEPTIDASE-RELATED"/>
    <property type="match status" value="1"/>
</dbReference>
<organism evidence="3 4">
    <name type="scientific">Candidatus Cohnella colombiensis</name>
    <dbReference type="NCBI Taxonomy" id="3121368"/>
    <lineage>
        <taxon>Bacteria</taxon>
        <taxon>Bacillati</taxon>
        <taxon>Bacillota</taxon>
        <taxon>Bacilli</taxon>
        <taxon>Bacillales</taxon>
        <taxon>Paenibacillaceae</taxon>
        <taxon>Cohnella</taxon>
    </lineage>
</organism>
<keyword evidence="4" id="KW-1185">Reference proteome</keyword>
<evidence type="ECO:0000259" key="2">
    <source>
        <dbReference type="Pfam" id="PF01551"/>
    </source>
</evidence>
<evidence type="ECO:0000256" key="1">
    <source>
        <dbReference type="SAM" id="Phobius"/>
    </source>
</evidence>
<dbReference type="AlphaFoldDB" id="A0AA95JBW0"/>
<name>A0AA95JBW0_9BACL</name>
<dbReference type="CDD" id="cd12797">
    <property type="entry name" value="M23_peptidase"/>
    <property type="match status" value="1"/>
</dbReference>
<keyword evidence="1" id="KW-0472">Membrane</keyword>
<dbReference type="InterPro" id="IPR016047">
    <property type="entry name" value="M23ase_b-sheet_dom"/>
</dbReference>
<keyword evidence="1" id="KW-0812">Transmembrane</keyword>
<accession>A0AA95JBW0</accession>
<dbReference type="PANTHER" id="PTHR21666:SF270">
    <property type="entry name" value="MUREIN HYDROLASE ACTIVATOR ENVC"/>
    <property type="match status" value="1"/>
</dbReference>
<protein>
    <submittedName>
        <fullName evidence="3">M23 family metallopeptidase</fullName>
    </submittedName>
</protein>
<reference evidence="3" key="1">
    <citation type="submission" date="2023-03" db="EMBL/GenBank/DDBJ databases">
        <title>Andean soil-derived lignocellulolytic bacterial consortium as a source of novel taxa and putative plastic-active enzymes.</title>
        <authorList>
            <person name="Diaz-Garcia L."/>
            <person name="Chuvochina M."/>
            <person name="Feuerriegel G."/>
            <person name="Bunk B."/>
            <person name="Sproer C."/>
            <person name="Streit W.R."/>
            <person name="Rodriguez L.M."/>
            <person name="Overmann J."/>
            <person name="Jimenez D.J."/>
        </authorList>
    </citation>
    <scope>NUCLEOTIDE SEQUENCE</scope>
    <source>
        <strain evidence="3">MAG 2441</strain>
    </source>
</reference>
<gene>
    <name evidence="3" type="ORF">P0Y55_11960</name>
</gene>
<dbReference type="SUPFAM" id="SSF51261">
    <property type="entry name" value="Duplicated hybrid motif"/>
    <property type="match status" value="1"/>
</dbReference>
<proteinExistence type="predicted"/>
<evidence type="ECO:0000313" key="4">
    <source>
        <dbReference type="Proteomes" id="UP001178662"/>
    </source>
</evidence>
<dbReference type="InterPro" id="IPR050570">
    <property type="entry name" value="Cell_wall_metabolism_enzyme"/>
</dbReference>
<keyword evidence="1" id="KW-1133">Transmembrane helix</keyword>
<evidence type="ECO:0000313" key="3">
    <source>
        <dbReference type="EMBL" id="WEK53302.1"/>
    </source>
</evidence>
<feature type="transmembrane region" description="Helical" evidence="1">
    <location>
        <begin position="206"/>
        <end position="223"/>
    </location>
</feature>
<dbReference type="Pfam" id="PF01551">
    <property type="entry name" value="Peptidase_M23"/>
    <property type="match status" value="1"/>
</dbReference>
<dbReference type="GO" id="GO:0004222">
    <property type="term" value="F:metalloendopeptidase activity"/>
    <property type="evidence" value="ECO:0007669"/>
    <property type="project" value="TreeGrafter"/>
</dbReference>
<feature type="domain" description="M23ase beta-sheet core" evidence="2">
    <location>
        <begin position="24"/>
        <end position="121"/>
    </location>
</feature>
<sequence>MQLRINGYPISAGFGDIDSVHKIPHTGVDIAMPQGTPLYAIDDGVITKLDVIGDQSTYGRMVRLDTDSGPDVVYGHLSQVNVKIGDHVQAGDMLGLSGNTGHSTGPHLHLQVISDGTNMDPTQIVPAATDPGFWQSVMDQINGFSDWFIGKEAELIAKPAGNIFMSTVKHLFELVSVHSAEIITLGVCACAVGMMVGPIIGSGSKWMGRMFIVFWGGVIWRMVT</sequence>
<dbReference type="InterPro" id="IPR011055">
    <property type="entry name" value="Dup_hybrid_motif"/>
</dbReference>
<dbReference type="Gene3D" id="2.70.70.10">
    <property type="entry name" value="Glucose Permease (Domain IIA)"/>
    <property type="match status" value="1"/>
</dbReference>